<evidence type="ECO:0000256" key="1">
    <source>
        <dbReference type="ARBA" id="ARBA00004123"/>
    </source>
</evidence>
<dbReference type="Pfam" id="PF09377">
    <property type="entry name" value="SBDS_domain_II"/>
    <property type="match status" value="1"/>
</dbReference>
<evidence type="ECO:0000259" key="10">
    <source>
        <dbReference type="Pfam" id="PF09377"/>
    </source>
</evidence>
<dbReference type="InterPro" id="IPR037188">
    <property type="entry name" value="Sdo1/SBDS_central_sf"/>
</dbReference>
<evidence type="ECO:0000256" key="4">
    <source>
        <dbReference type="ARBA" id="ARBA00022490"/>
    </source>
</evidence>
<evidence type="ECO:0000256" key="5">
    <source>
        <dbReference type="ARBA" id="ARBA00022517"/>
    </source>
</evidence>
<dbReference type="Proteomes" id="UP000095009">
    <property type="component" value="Unassembled WGS sequence"/>
</dbReference>
<dbReference type="PANTHER" id="PTHR10927:SF1">
    <property type="entry name" value="RIBOSOME MATURATION PROTEIN SBDS"/>
    <property type="match status" value="1"/>
</dbReference>
<dbReference type="PANTHER" id="PTHR10927">
    <property type="entry name" value="RIBOSOME MATURATION PROTEIN SBDS"/>
    <property type="match status" value="1"/>
</dbReference>
<keyword evidence="5" id="KW-0690">Ribosome biogenesis</keyword>
<dbReference type="SUPFAM" id="SSF109728">
    <property type="entry name" value="Hypothetical protein AF0491, middle domain"/>
    <property type="match status" value="1"/>
</dbReference>
<dbReference type="AlphaFoldDB" id="A0A1E3PD67"/>
<keyword evidence="13" id="KW-1185">Reference proteome</keyword>
<dbReference type="InterPro" id="IPR036786">
    <property type="entry name" value="Ribosome_mat_SBDS_N_sf"/>
</dbReference>
<reference evidence="12 13" key="1">
    <citation type="journal article" date="2016" name="Proc. Natl. Acad. Sci. U.S.A.">
        <title>Comparative genomics of biotechnologically important yeasts.</title>
        <authorList>
            <person name="Riley R."/>
            <person name="Haridas S."/>
            <person name="Wolfe K.H."/>
            <person name="Lopes M.R."/>
            <person name="Hittinger C.T."/>
            <person name="Goeker M."/>
            <person name="Salamov A.A."/>
            <person name="Wisecaver J.H."/>
            <person name="Long T.M."/>
            <person name="Calvey C.H."/>
            <person name="Aerts A.L."/>
            <person name="Barry K.W."/>
            <person name="Choi C."/>
            <person name="Clum A."/>
            <person name="Coughlan A.Y."/>
            <person name="Deshpande S."/>
            <person name="Douglass A.P."/>
            <person name="Hanson S.J."/>
            <person name="Klenk H.-P."/>
            <person name="LaButti K.M."/>
            <person name="Lapidus A."/>
            <person name="Lindquist E.A."/>
            <person name="Lipzen A.M."/>
            <person name="Meier-Kolthoff J.P."/>
            <person name="Ohm R.A."/>
            <person name="Otillar R.P."/>
            <person name="Pangilinan J.L."/>
            <person name="Peng Y."/>
            <person name="Rokas A."/>
            <person name="Rosa C.A."/>
            <person name="Scheuner C."/>
            <person name="Sibirny A.A."/>
            <person name="Slot J.C."/>
            <person name="Stielow J.B."/>
            <person name="Sun H."/>
            <person name="Kurtzman C.P."/>
            <person name="Blackwell M."/>
            <person name="Grigoriev I.V."/>
            <person name="Jeffries T.W."/>
        </authorList>
    </citation>
    <scope>NUCLEOTIDE SEQUENCE [LARGE SCALE GENOMIC DNA]</scope>
    <source>
        <strain evidence="12 13">DSM 6958</strain>
    </source>
</reference>
<dbReference type="SUPFAM" id="SSF89895">
    <property type="entry name" value="FYSH domain"/>
    <property type="match status" value="1"/>
</dbReference>
<dbReference type="EMBL" id="KV454416">
    <property type="protein sequence ID" value="ODQ63154.1"/>
    <property type="molecule type" value="Genomic_DNA"/>
</dbReference>
<feature type="domain" description="Ribosome maturation protein SDO1/SBDS N-terminal" evidence="9">
    <location>
        <begin position="14"/>
        <end position="101"/>
    </location>
</feature>
<keyword evidence="6" id="KW-0539">Nucleus</keyword>
<dbReference type="NCBIfam" id="TIGR00291">
    <property type="entry name" value="RNA_SBDS"/>
    <property type="match status" value="1"/>
</dbReference>
<dbReference type="Pfam" id="PF20268">
    <property type="entry name" value="SBDS_C"/>
    <property type="match status" value="1"/>
</dbReference>
<dbReference type="GO" id="GO:0005634">
    <property type="term" value="C:nucleus"/>
    <property type="evidence" value="ECO:0007669"/>
    <property type="project" value="UniProtKB-SubCell"/>
</dbReference>
<dbReference type="GO" id="GO:0042256">
    <property type="term" value="P:cytosolic ribosome assembly"/>
    <property type="evidence" value="ECO:0007669"/>
    <property type="project" value="InterPro"/>
</dbReference>
<evidence type="ECO:0000256" key="6">
    <source>
        <dbReference type="ARBA" id="ARBA00023242"/>
    </source>
</evidence>
<feature type="domain" description="Ribosome maturation protein SDO1/SBDS C-terminal" evidence="11">
    <location>
        <begin position="174"/>
        <end position="241"/>
    </location>
</feature>
<dbReference type="InterPro" id="IPR002140">
    <property type="entry name" value="Sdo1/SBDS"/>
</dbReference>
<dbReference type="Gene3D" id="3.30.70.240">
    <property type="match status" value="1"/>
</dbReference>
<dbReference type="InterPro" id="IPR046928">
    <property type="entry name" value="SDO1/SBDS_C"/>
</dbReference>
<dbReference type="InterPro" id="IPR018978">
    <property type="entry name" value="SDO1/SBDS_central"/>
</dbReference>
<dbReference type="InterPro" id="IPR039100">
    <property type="entry name" value="Sdo1/SBDS-like"/>
</dbReference>
<dbReference type="STRING" id="857566.A0A1E3PD67"/>
<dbReference type="InterPro" id="IPR019783">
    <property type="entry name" value="SDO1/SBDS_N"/>
</dbReference>
<dbReference type="Gene3D" id="3.30.1250.10">
    <property type="entry name" value="Ribosome maturation protein SBDS, N-terminal domain"/>
    <property type="match status" value="1"/>
</dbReference>
<accession>A0A1E3PD67</accession>
<gene>
    <name evidence="12" type="ORF">NADFUDRAFT_53802</name>
</gene>
<comment type="similarity">
    <text evidence="3">Belongs to the SDO1/SBDS family.</text>
</comment>
<evidence type="ECO:0000313" key="12">
    <source>
        <dbReference type="EMBL" id="ODQ63154.1"/>
    </source>
</evidence>
<evidence type="ECO:0000256" key="3">
    <source>
        <dbReference type="ARBA" id="ARBA00007433"/>
    </source>
</evidence>
<evidence type="ECO:0000256" key="8">
    <source>
        <dbReference type="ARBA" id="ARBA00071414"/>
    </source>
</evidence>
<keyword evidence="4" id="KW-0963">Cytoplasm</keyword>
<dbReference type="Pfam" id="PF01172">
    <property type="entry name" value="SBDS_N"/>
    <property type="match status" value="1"/>
</dbReference>
<comment type="subcellular location">
    <subcellularLocation>
        <location evidence="2">Cytoplasm</location>
    </subcellularLocation>
    <subcellularLocation>
        <location evidence="1">Nucleus</location>
    </subcellularLocation>
</comment>
<sequence>MPINLPSNQKKLTNVSYVRIKKGKKRFEIACYQNKVQDWRKGIEKNLDDVLQIPQVFTNVSKGQIAPHADLKAAFGTTDTNEIILEILKKGELQLGEKERQAQASQVHAEILNMVSSKCVNPNTKRPYPSTMIDKVLTELGFNMAPSKSAKILALDAMKLLISKQIIPIARATMRIRITNNAKESKKWADKVKALASEVEEENWGMDWECLCVIDPGRFREVNELVKDQSKGKGSIEVLDVAVIKEGEETF</sequence>
<evidence type="ECO:0000259" key="11">
    <source>
        <dbReference type="Pfam" id="PF20268"/>
    </source>
</evidence>
<proteinExistence type="inferred from homology"/>
<feature type="domain" description="Ribosome maturation protein SDO1/SBDS central" evidence="10">
    <location>
        <begin position="110"/>
        <end position="172"/>
    </location>
</feature>
<dbReference type="InterPro" id="IPR018023">
    <property type="entry name" value="Ribosome_mat_SBDS_CS"/>
</dbReference>
<dbReference type="OrthoDB" id="10253092at2759"/>
<evidence type="ECO:0000259" key="9">
    <source>
        <dbReference type="Pfam" id="PF01172"/>
    </source>
</evidence>
<evidence type="ECO:0000313" key="13">
    <source>
        <dbReference type="Proteomes" id="UP000095009"/>
    </source>
</evidence>
<dbReference type="FunFam" id="3.30.1250.10:FF:000001">
    <property type="entry name" value="SBDS, ribosome maturation factor"/>
    <property type="match status" value="1"/>
</dbReference>
<protein>
    <recommendedName>
        <fullName evidence="8">Ribosome maturation protein SDO1</fullName>
    </recommendedName>
</protein>
<dbReference type="PROSITE" id="PS01267">
    <property type="entry name" value="UPF0023"/>
    <property type="match status" value="1"/>
</dbReference>
<evidence type="ECO:0000256" key="2">
    <source>
        <dbReference type="ARBA" id="ARBA00004496"/>
    </source>
</evidence>
<comment type="subunit">
    <text evidence="7">Associates with the 60S ribosomal subunit.</text>
</comment>
<name>A0A1E3PD67_9ASCO</name>
<dbReference type="GO" id="GO:0005737">
    <property type="term" value="C:cytoplasm"/>
    <property type="evidence" value="ECO:0007669"/>
    <property type="project" value="UniProtKB-SubCell"/>
</dbReference>
<evidence type="ECO:0000256" key="7">
    <source>
        <dbReference type="ARBA" id="ARBA00049708"/>
    </source>
</evidence>
<dbReference type="Gene3D" id="1.10.10.900">
    <property type="entry name" value="SBDS protein C-terminal domain, subdomain 1"/>
    <property type="match status" value="1"/>
</dbReference>
<organism evidence="12 13">
    <name type="scientific">Nadsonia fulvescens var. elongata DSM 6958</name>
    <dbReference type="NCBI Taxonomy" id="857566"/>
    <lineage>
        <taxon>Eukaryota</taxon>
        <taxon>Fungi</taxon>
        <taxon>Dikarya</taxon>
        <taxon>Ascomycota</taxon>
        <taxon>Saccharomycotina</taxon>
        <taxon>Dipodascomycetes</taxon>
        <taxon>Dipodascales</taxon>
        <taxon>Dipodascales incertae sedis</taxon>
        <taxon>Nadsonia</taxon>
    </lineage>
</organism>